<evidence type="ECO:0000256" key="4">
    <source>
        <dbReference type="SAM" id="Phobius"/>
    </source>
</evidence>
<dbReference type="Gene3D" id="1.25.40.10">
    <property type="entry name" value="Tetratricopeptide repeat domain"/>
    <property type="match status" value="1"/>
</dbReference>
<dbReference type="PANTHER" id="PTHR44943">
    <property type="entry name" value="CELLULOSE SYNTHASE OPERON PROTEIN C"/>
    <property type="match status" value="1"/>
</dbReference>
<name>A0ABZ2N624_9BACI</name>
<dbReference type="PANTHER" id="PTHR44943:SF8">
    <property type="entry name" value="TPR REPEAT-CONTAINING PROTEIN MJ0263"/>
    <property type="match status" value="1"/>
</dbReference>
<evidence type="ECO:0000313" key="6">
    <source>
        <dbReference type="Proteomes" id="UP001387364"/>
    </source>
</evidence>
<dbReference type="PROSITE" id="PS50005">
    <property type="entry name" value="TPR"/>
    <property type="match status" value="3"/>
</dbReference>
<keyword evidence="6" id="KW-1185">Reference proteome</keyword>
<protein>
    <submittedName>
        <fullName evidence="5">Tetratricopeptide repeat protein</fullName>
    </submittedName>
</protein>
<accession>A0ABZ2N624</accession>
<evidence type="ECO:0000313" key="5">
    <source>
        <dbReference type="EMBL" id="WXB93047.1"/>
    </source>
</evidence>
<dbReference type="InterPro" id="IPR051685">
    <property type="entry name" value="Ycf3/AcsC/BcsC/TPR_MFPF"/>
</dbReference>
<keyword evidence="4" id="KW-1133">Transmembrane helix</keyword>
<feature type="repeat" description="TPR" evidence="3">
    <location>
        <begin position="107"/>
        <end position="140"/>
    </location>
</feature>
<dbReference type="SUPFAM" id="SSF48452">
    <property type="entry name" value="TPR-like"/>
    <property type="match status" value="1"/>
</dbReference>
<keyword evidence="1" id="KW-0677">Repeat</keyword>
<dbReference type="InterPro" id="IPR011990">
    <property type="entry name" value="TPR-like_helical_dom_sf"/>
</dbReference>
<gene>
    <name evidence="5" type="ORF">WDJ61_17770</name>
</gene>
<reference evidence="5 6" key="1">
    <citation type="submission" date="2024-02" db="EMBL/GenBank/DDBJ databases">
        <title>Seven novel Bacillus-like species.</title>
        <authorList>
            <person name="Liu G."/>
        </authorList>
    </citation>
    <scope>NUCLEOTIDE SEQUENCE [LARGE SCALE GENOMIC DNA]</scope>
    <source>
        <strain evidence="5 6">FJAT-52991</strain>
    </source>
</reference>
<dbReference type="InterPro" id="IPR019734">
    <property type="entry name" value="TPR_rpt"/>
</dbReference>
<dbReference type="Pfam" id="PF13432">
    <property type="entry name" value="TPR_16"/>
    <property type="match status" value="1"/>
</dbReference>
<keyword evidence="4" id="KW-0812">Transmembrane</keyword>
<organism evidence="5 6">
    <name type="scientific">Bacillus kandeliae</name>
    <dbReference type="NCBI Taxonomy" id="3129297"/>
    <lineage>
        <taxon>Bacteria</taxon>
        <taxon>Bacillati</taxon>
        <taxon>Bacillota</taxon>
        <taxon>Bacilli</taxon>
        <taxon>Bacillales</taxon>
        <taxon>Bacillaceae</taxon>
        <taxon>Bacillus</taxon>
    </lineage>
</organism>
<keyword evidence="2 3" id="KW-0802">TPR repeat</keyword>
<evidence type="ECO:0000256" key="2">
    <source>
        <dbReference type="ARBA" id="ARBA00022803"/>
    </source>
</evidence>
<keyword evidence="4" id="KW-0472">Membrane</keyword>
<feature type="transmembrane region" description="Helical" evidence="4">
    <location>
        <begin position="260"/>
        <end position="277"/>
    </location>
</feature>
<proteinExistence type="predicted"/>
<evidence type="ECO:0000256" key="3">
    <source>
        <dbReference type="PROSITE-ProRule" id="PRU00339"/>
    </source>
</evidence>
<feature type="repeat" description="TPR" evidence="3">
    <location>
        <begin position="73"/>
        <end position="106"/>
    </location>
</feature>
<evidence type="ECO:0000256" key="1">
    <source>
        <dbReference type="ARBA" id="ARBA00022737"/>
    </source>
</evidence>
<feature type="repeat" description="TPR" evidence="3">
    <location>
        <begin position="39"/>
        <end position="72"/>
    </location>
</feature>
<dbReference type="RefSeq" id="WP_338752186.1">
    <property type="nucleotide sequence ID" value="NZ_CP147404.1"/>
</dbReference>
<dbReference type="EMBL" id="CP147404">
    <property type="protein sequence ID" value="WXB93047.1"/>
    <property type="molecule type" value="Genomic_DNA"/>
</dbReference>
<dbReference type="Proteomes" id="UP001387364">
    <property type="component" value="Chromosome"/>
</dbReference>
<dbReference type="SMART" id="SM00028">
    <property type="entry name" value="TPR"/>
    <property type="match status" value="4"/>
</dbReference>
<sequence length="290" mass="33471">MSENAAVSLEVIEHYFDIGRYQQVISLATEEMAQNLENGRLWYMLGYSYYALNHFKEAEEHLIEVIRLGYEPEAALYVLAHVYMETERWVESEQAFLESLRLHPNSAATHTGYATLMKKTGHRKKADALIKKALELDPENPQALRSYYLLEGRNSNREQQILLLEKYMQSADSDLAKVIHLGLDAIFQNRVKEARDYFRQAYLMNPHDQELLELLEELELASHPLYAPNRWIERVGGPGVFWLLGIGLTLLLGVLEFTTASVICLFTYITIAIYSWLSEPLIKMIKKVRG</sequence>
<dbReference type="Pfam" id="PF13181">
    <property type="entry name" value="TPR_8"/>
    <property type="match status" value="1"/>
</dbReference>